<dbReference type="EMBL" id="PVLV01000221">
    <property type="protein sequence ID" value="PRH78286.1"/>
    <property type="molecule type" value="Genomic_DNA"/>
</dbReference>
<sequence>MRITHLRRATLTALPALAALLIGIAQPAAAAGPAAAGPDLTFSVDQPTATPGSTVNLTMTFTNNQATDVWFVYQSVQPTWPTTQRPDLKYAFSSCTAQGVTCSGTGGTSLGVNYAVPVPPGAQRTVDLAVTVAPDSGCNGTIGFYSYLYYEYDNGQSVKDGVFTTPETRVVCAPAPDGS</sequence>
<organism evidence="2 3">
    <name type="scientific">Streptomyces solincola</name>
    <dbReference type="NCBI Taxonomy" id="2100817"/>
    <lineage>
        <taxon>Bacteria</taxon>
        <taxon>Bacillati</taxon>
        <taxon>Actinomycetota</taxon>
        <taxon>Actinomycetes</taxon>
        <taxon>Kitasatosporales</taxon>
        <taxon>Streptomycetaceae</taxon>
        <taxon>Streptomyces</taxon>
    </lineage>
</organism>
<comment type="caution">
    <text evidence="2">The sequence shown here is derived from an EMBL/GenBank/DDBJ whole genome shotgun (WGS) entry which is preliminary data.</text>
</comment>
<protein>
    <submittedName>
        <fullName evidence="2">Uncharacterized protein</fullName>
    </submittedName>
</protein>
<dbReference type="OrthoDB" id="4189964at2"/>
<feature type="signal peptide" evidence="1">
    <location>
        <begin position="1"/>
        <end position="30"/>
    </location>
</feature>
<dbReference type="RefSeq" id="WP_105869535.1">
    <property type="nucleotide sequence ID" value="NZ_PVLV01000221.1"/>
</dbReference>
<evidence type="ECO:0000313" key="2">
    <source>
        <dbReference type="EMBL" id="PRH78286.1"/>
    </source>
</evidence>
<evidence type="ECO:0000256" key="1">
    <source>
        <dbReference type="SAM" id="SignalP"/>
    </source>
</evidence>
<dbReference type="Proteomes" id="UP000239322">
    <property type="component" value="Unassembled WGS sequence"/>
</dbReference>
<gene>
    <name evidence="2" type="ORF">C6N75_15715</name>
</gene>
<accession>A0A2S9PV30</accession>
<keyword evidence="1" id="KW-0732">Signal</keyword>
<proteinExistence type="predicted"/>
<reference evidence="2 3" key="1">
    <citation type="submission" date="2018-03" db="EMBL/GenBank/DDBJ databases">
        <title>Novel Streptomyces sp. from soil.</title>
        <authorList>
            <person name="Tan G.Y.A."/>
            <person name="Lee Z.Y."/>
        </authorList>
    </citation>
    <scope>NUCLEOTIDE SEQUENCE [LARGE SCALE GENOMIC DNA]</scope>
    <source>
        <strain evidence="2 3">ST5x</strain>
    </source>
</reference>
<name>A0A2S9PV30_9ACTN</name>
<dbReference type="AlphaFoldDB" id="A0A2S9PV30"/>
<keyword evidence="3" id="KW-1185">Reference proteome</keyword>
<evidence type="ECO:0000313" key="3">
    <source>
        <dbReference type="Proteomes" id="UP000239322"/>
    </source>
</evidence>
<feature type="chain" id="PRO_5015708720" evidence="1">
    <location>
        <begin position="31"/>
        <end position="179"/>
    </location>
</feature>